<dbReference type="SUPFAM" id="SSF52540">
    <property type="entry name" value="P-loop containing nucleoside triphosphate hydrolases"/>
    <property type="match status" value="1"/>
</dbReference>
<proteinExistence type="predicted"/>
<protein>
    <submittedName>
        <fullName evidence="5">DEAD/DEAH box helicase</fullName>
    </submittedName>
</protein>
<dbReference type="InterPro" id="IPR011146">
    <property type="entry name" value="HIT-like"/>
</dbReference>
<dbReference type="PANTHER" id="PTHR47962:SF4">
    <property type="entry name" value="HELICASE"/>
    <property type="match status" value="1"/>
</dbReference>
<dbReference type="InterPro" id="IPR036286">
    <property type="entry name" value="LexA/Signal_pep-like_sf"/>
</dbReference>
<dbReference type="Pfam" id="PF00717">
    <property type="entry name" value="Peptidase_S24"/>
    <property type="match status" value="1"/>
</dbReference>
<sequence length="1422" mass="155417">MTSPFLETPESAWVASNALAFALRDRFPVSPGHTLVVPRRLVPTWFDATADERAAIFELVDTVKRHLDAELHPDGYNVGINAGEAAGQTVMHLHVHVIPRFRGDVDDPRGGVRHVIPGRGNYLAGRPPPLATGGAEDPFLRHLAPVFARATDVAILSAFVQESGLDVLESHVFAALARGARVRLVTGDYLHFTQATALAELLDWAGGNAALSDAGGARGSFEARVVEVDALPGKIRSFHPKSWRFEGPGFGAAFVGSSNISRAALGPGIEWNLRVDRHRDPDAYRAAASAFERWWSRARPLTADWVERYAQRARQAAVGLPPGEEDAEPLEPPPPPHPIQHEALAALHRSRAEEGRCRALVVLATGLGKTYLAALDVEAWSEHHGRRPRVLVLAHREELLVQAARTFRRLLRGRAARFGWCAGSAGELAGDVVFASVQKLSRPEHLARLAPGSFDYAIVDEVHHGTAPSYRAILDRLDPGFLLGLTATPERADGADVAGVFDDHVAYRADIGAGIERNLLVPFAYFGLRDETDYRAVTFHNRRFDPGELEKAIDTDRRLEQMWRAWQEHPGERTLVFCCSIQHAHHACGFFAARGVRVAAVHSGPESTPREEALADLAAGKLDALCAVDLFNEGIDLPSVDRVVMLRPTESPVVFLQQLGRGLRVADRKARLTVLDFVGNHRVFLDRVRTLVSLGSEPSDLRGFLGGVRAARLPPGCTVDLDLEARDLLLCLLPARGKSEVERAYRDLRDARGERPAVGALFRMGYRPATLRPAHQGWFDFVASEGDLSPPDLRVLRAAGAWLRELEITAMSKCYKMVTLEALLEAGALLEGISIAELARRSHSILARSPELSRDLEGAAELGRGRGFDDPRFVSYWKNNPIAAWTGARGRRWFALDGDRFVSKLSCPPGDEEAFAAMTRELVDYRLAMYRARRREDGSGASFSARVLWNKRDPILKLPSRAAHPDRPSGDVDVRLPDGGVWRFRFMKEFCNVAHRVGSQRNELPDLLRRWFGLAAGRPGTAFHVRFVRSPDGLWAEPESPEGASTAPRGALVAFPDLRAAAGAAAAPTELSPEAETVRLPIAAARGDGLFAVRAAGNSMDGGKRPIRDGDWLIMKFARGASYDALDGKVALLQVPDRDLGYSYQIKRLVRDRSRWWLRSDNPDAPSYEATAETVPLAILVEVVRPEDIGPSPGERFEDDDAAARAFGLEEPPRTGRVGGHLFFCLEAPGALVAPDRIRSPLPAQERRPGETAFVLVRPPGEPTWRTLGVARYLDKEGLWACPGIDHAAYRALGSGRGASRSLPAGSRERARALVEALLRRPAAGAFVERDGRRCRIVGRADGGGLRVDGGPGGFAERTVSLTDLAWVIVARDDVGKNGGPLDEQRVNRLRYLEGTPQAATRWIDTGWALALEAAVHPAGEG</sequence>
<dbReference type="PROSITE" id="PS51192">
    <property type="entry name" value="HELICASE_ATP_BIND_1"/>
    <property type="match status" value="1"/>
</dbReference>
<dbReference type="Gene3D" id="2.10.109.10">
    <property type="entry name" value="Umud Fragment, subunit A"/>
    <property type="match status" value="1"/>
</dbReference>
<dbReference type="InterPro" id="IPR006935">
    <property type="entry name" value="Helicase/UvrB_N"/>
</dbReference>
<dbReference type="Gene3D" id="3.30.870.10">
    <property type="entry name" value="Endonuclease Chain A"/>
    <property type="match status" value="1"/>
</dbReference>
<dbReference type="InterPro" id="IPR001650">
    <property type="entry name" value="Helicase_C-like"/>
</dbReference>
<dbReference type="Gene3D" id="3.40.50.300">
    <property type="entry name" value="P-loop containing nucleotide triphosphate hydrolases"/>
    <property type="match status" value="2"/>
</dbReference>
<feature type="domain" description="Helicase ATP-binding" evidence="3">
    <location>
        <begin position="350"/>
        <end position="507"/>
    </location>
</feature>
<feature type="domain" description="HIT" evidence="2">
    <location>
        <begin position="1"/>
        <end position="107"/>
    </location>
</feature>
<gene>
    <name evidence="5" type="ORF">BE21_20055</name>
</gene>
<feature type="short sequence motif" description="Histidine triad motif" evidence="1">
    <location>
        <begin position="92"/>
        <end position="96"/>
    </location>
</feature>
<evidence type="ECO:0000259" key="2">
    <source>
        <dbReference type="PROSITE" id="PS51084"/>
    </source>
</evidence>
<dbReference type="SUPFAM" id="SSF56024">
    <property type="entry name" value="Phospholipase D/nuclease"/>
    <property type="match status" value="1"/>
</dbReference>
<feature type="domain" description="Helicase C-terminal" evidence="4">
    <location>
        <begin position="558"/>
        <end position="705"/>
    </location>
</feature>
<dbReference type="Pfam" id="PF01230">
    <property type="entry name" value="HIT"/>
    <property type="match status" value="1"/>
</dbReference>
<keyword evidence="5" id="KW-0067">ATP-binding</keyword>
<dbReference type="CDD" id="cd06529">
    <property type="entry name" value="S24_LexA-like"/>
    <property type="match status" value="1"/>
</dbReference>
<reference evidence="5 6" key="1">
    <citation type="submission" date="2014-02" db="EMBL/GenBank/DDBJ databases">
        <title>The small core and large imbalanced accessory genome model reveals a collaborative survival strategy of Sorangium cellulosum strains in nature.</title>
        <authorList>
            <person name="Han K."/>
            <person name="Peng R."/>
            <person name="Blom J."/>
            <person name="Li Y.-Z."/>
        </authorList>
    </citation>
    <scope>NUCLEOTIDE SEQUENCE [LARGE SCALE GENOMIC DNA]</scope>
    <source>
        <strain evidence="5 6">So0007-03</strain>
    </source>
</reference>
<dbReference type="PANTHER" id="PTHR47962">
    <property type="entry name" value="ATP-DEPENDENT HELICASE LHR-RELATED-RELATED"/>
    <property type="match status" value="1"/>
</dbReference>
<dbReference type="GO" id="GO:0004386">
    <property type="term" value="F:helicase activity"/>
    <property type="evidence" value="ECO:0007669"/>
    <property type="project" value="UniProtKB-KW"/>
</dbReference>
<dbReference type="SUPFAM" id="SSF51306">
    <property type="entry name" value="LexA/Signal peptidase"/>
    <property type="match status" value="1"/>
</dbReference>
<dbReference type="SUPFAM" id="SSF54197">
    <property type="entry name" value="HIT-like"/>
    <property type="match status" value="1"/>
</dbReference>
<dbReference type="Gene3D" id="3.30.428.10">
    <property type="entry name" value="HIT-like"/>
    <property type="match status" value="1"/>
</dbReference>
<dbReference type="GO" id="GO:0016887">
    <property type="term" value="F:ATP hydrolysis activity"/>
    <property type="evidence" value="ECO:0007669"/>
    <property type="project" value="TreeGrafter"/>
</dbReference>
<dbReference type="InterPro" id="IPR052511">
    <property type="entry name" value="ATP-dep_Helicase"/>
</dbReference>
<dbReference type="PROSITE" id="PS51194">
    <property type="entry name" value="HELICASE_CTER"/>
    <property type="match status" value="1"/>
</dbReference>
<dbReference type="SMART" id="SM00490">
    <property type="entry name" value="HELICc"/>
    <property type="match status" value="1"/>
</dbReference>
<dbReference type="InterPro" id="IPR036265">
    <property type="entry name" value="HIT-like_sf"/>
</dbReference>
<keyword evidence="5" id="KW-0378">Hydrolase</keyword>
<dbReference type="InterPro" id="IPR015927">
    <property type="entry name" value="Peptidase_S24_S26A/B/C"/>
</dbReference>
<evidence type="ECO:0000256" key="1">
    <source>
        <dbReference type="PROSITE-ProRule" id="PRU00464"/>
    </source>
</evidence>
<dbReference type="InterPro" id="IPR039418">
    <property type="entry name" value="LexA-like"/>
</dbReference>
<dbReference type="CDD" id="cd18799">
    <property type="entry name" value="SF2_C_EcoAI-like"/>
    <property type="match status" value="1"/>
</dbReference>
<keyword evidence="5" id="KW-0547">Nucleotide-binding</keyword>
<dbReference type="PROSITE" id="PS00892">
    <property type="entry name" value="HIT_1"/>
    <property type="match status" value="1"/>
</dbReference>
<evidence type="ECO:0000259" key="4">
    <source>
        <dbReference type="PROSITE" id="PS51194"/>
    </source>
</evidence>
<evidence type="ECO:0000313" key="6">
    <source>
        <dbReference type="Proteomes" id="UP000075502"/>
    </source>
</evidence>
<dbReference type="GO" id="GO:0005524">
    <property type="term" value="F:ATP binding"/>
    <property type="evidence" value="ECO:0007669"/>
    <property type="project" value="InterPro"/>
</dbReference>
<keyword evidence="5" id="KW-0347">Helicase</keyword>
<dbReference type="EMBL" id="JEME01000783">
    <property type="protein sequence ID" value="KYG09094.1"/>
    <property type="molecule type" value="Genomic_DNA"/>
</dbReference>
<dbReference type="CDD" id="cd18032">
    <property type="entry name" value="DEXHc_RE_I_III_res"/>
    <property type="match status" value="1"/>
</dbReference>
<dbReference type="InterPro" id="IPR019808">
    <property type="entry name" value="Histidine_triad_CS"/>
</dbReference>
<dbReference type="CDD" id="cd09205">
    <property type="entry name" value="PLDc_N_DEXD_b3"/>
    <property type="match status" value="1"/>
</dbReference>
<dbReference type="PROSITE" id="PS51084">
    <property type="entry name" value="HIT_2"/>
    <property type="match status" value="1"/>
</dbReference>
<dbReference type="Pfam" id="PF00271">
    <property type="entry name" value="Helicase_C"/>
    <property type="match status" value="1"/>
</dbReference>
<name>A0A150TWR4_SORCE</name>
<dbReference type="Pfam" id="PF04851">
    <property type="entry name" value="ResIII"/>
    <property type="match status" value="1"/>
</dbReference>
<dbReference type="InterPro" id="IPR027417">
    <property type="entry name" value="P-loop_NTPase"/>
</dbReference>
<evidence type="ECO:0000313" key="5">
    <source>
        <dbReference type="EMBL" id="KYG09094.1"/>
    </source>
</evidence>
<evidence type="ECO:0000259" key="3">
    <source>
        <dbReference type="PROSITE" id="PS51192"/>
    </source>
</evidence>
<comment type="caution">
    <text evidence="5">The sequence shown here is derived from an EMBL/GenBank/DDBJ whole genome shotgun (WGS) entry which is preliminary data.</text>
</comment>
<accession>A0A150TWR4</accession>
<organism evidence="5 6">
    <name type="scientific">Sorangium cellulosum</name>
    <name type="common">Polyangium cellulosum</name>
    <dbReference type="NCBI Taxonomy" id="56"/>
    <lineage>
        <taxon>Bacteria</taxon>
        <taxon>Pseudomonadati</taxon>
        <taxon>Myxococcota</taxon>
        <taxon>Polyangia</taxon>
        <taxon>Polyangiales</taxon>
        <taxon>Polyangiaceae</taxon>
        <taxon>Sorangium</taxon>
    </lineage>
</organism>
<dbReference type="SMART" id="SM00487">
    <property type="entry name" value="DEXDc"/>
    <property type="match status" value="1"/>
</dbReference>
<dbReference type="GO" id="GO:0003677">
    <property type="term" value="F:DNA binding"/>
    <property type="evidence" value="ECO:0007669"/>
    <property type="project" value="InterPro"/>
</dbReference>
<dbReference type="InterPro" id="IPR014001">
    <property type="entry name" value="Helicase_ATP-bd"/>
</dbReference>
<dbReference type="Proteomes" id="UP000075502">
    <property type="component" value="Unassembled WGS sequence"/>
</dbReference>